<accession>A0A5C1K809</accession>
<protein>
    <submittedName>
        <fullName evidence="1">Uncharacterized protein</fullName>
    </submittedName>
</protein>
<dbReference type="KEGG" id="vg:77936930"/>
<dbReference type="RefSeq" id="YP_010660920.1">
    <property type="nucleotide sequence ID" value="NC_070882.1"/>
</dbReference>
<sequence length="101" mass="11833">MASLHAALVQCRDHECERISSLNSVMRLVRDESALRLPTLFGPYVWKGILPIEKVDLESDKYFERIARKTPCWLLYTDKETFVKELKQLVHHCMKERQATA</sequence>
<evidence type="ECO:0000313" key="2">
    <source>
        <dbReference type="Proteomes" id="UP000322144"/>
    </source>
</evidence>
<organism evidence="1 2">
    <name type="scientific">Pseudomonas phage vB_PaeM_PS119XW</name>
    <dbReference type="NCBI Taxonomy" id="2601632"/>
    <lineage>
        <taxon>Viruses</taxon>
        <taxon>Duplodnaviria</taxon>
        <taxon>Heunggongvirae</taxon>
        <taxon>Uroviricota</taxon>
        <taxon>Caudoviricetes</taxon>
        <taxon>Chimalliviridae</taxon>
        <taxon>Pawinskivirus</taxon>
        <taxon>Pawinskivirus PS119XW</taxon>
    </lineage>
</organism>
<dbReference type="GeneID" id="77936930"/>
<dbReference type="Proteomes" id="UP000322144">
    <property type="component" value="Segment"/>
</dbReference>
<dbReference type="EMBL" id="MN103543">
    <property type="protein sequence ID" value="QEM41909.1"/>
    <property type="molecule type" value="Genomic_DNA"/>
</dbReference>
<name>A0A5C1K809_9CAUD</name>
<evidence type="ECO:0000313" key="1">
    <source>
        <dbReference type="EMBL" id="QEM41909.1"/>
    </source>
</evidence>
<proteinExistence type="predicted"/>
<keyword evidence="2" id="KW-1185">Reference proteome</keyword>
<reference evidence="1 2" key="1">
    <citation type="submission" date="2019-06" db="EMBL/GenBank/DDBJ databases">
        <title>A distant relative of Phikzvirus genus phages from a therapeutic phage collection.</title>
        <authorList>
            <person name="Hejnowicz M.S."/>
            <person name="Dabrowski K."/>
            <person name="Gawor J."/>
            <person name="Weber-Dabrowska B."/>
            <person name="Gromadka R."/>
            <person name="Lobocka M.B."/>
        </authorList>
    </citation>
    <scope>NUCLEOTIDE SEQUENCE [LARGE SCALE GENOMIC DNA]</scope>
</reference>